<gene>
    <name evidence="15" type="primary">GH28Pect-6</name>
</gene>
<dbReference type="EMBL" id="HM175774">
    <property type="protein sequence ID" value="ADU33279.2"/>
    <property type="molecule type" value="mRNA"/>
</dbReference>
<accession>E7CIR7</accession>
<comment type="catalytic activity">
    <reaction evidence="12">
        <text>(1,4-alpha-D-galacturonosyl)n+m + H2O = (1,4-alpha-D-galacturonosyl)n + (1,4-alpha-D-galacturonosyl)m.</text>
        <dbReference type="EC" id="3.2.1.15"/>
    </reaction>
</comment>
<keyword evidence="4" id="KW-0964">Secreted</keyword>
<feature type="chain" id="PRO_5003216331" description="endo-polygalacturonase" evidence="14">
    <location>
        <begin position="21"/>
        <end position="376"/>
    </location>
</feature>
<keyword evidence="5 14" id="KW-0732">Signal</keyword>
<dbReference type="AlphaFoldDB" id="E7CIR7"/>
<dbReference type="InterPro" id="IPR006626">
    <property type="entry name" value="PbH1"/>
</dbReference>
<evidence type="ECO:0000256" key="7">
    <source>
        <dbReference type="ARBA" id="ARBA00022801"/>
    </source>
</evidence>
<evidence type="ECO:0000256" key="5">
    <source>
        <dbReference type="ARBA" id="ARBA00022729"/>
    </source>
</evidence>
<keyword evidence="9" id="KW-0325">Glycoprotein</keyword>
<dbReference type="EC" id="3.2.1.15" evidence="3"/>
<keyword evidence="11" id="KW-0961">Cell wall biogenesis/degradation</keyword>
<evidence type="ECO:0000256" key="11">
    <source>
        <dbReference type="ARBA" id="ARBA00023316"/>
    </source>
</evidence>
<evidence type="ECO:0000256" key="3">
    <source>
        <dbReference type="ARBA" id="ARBA00012736"/>
    </source>
</evidence>
<keyword evidence="6" id="KW-0677">Repeat</keyword>
<reference evidence="15" key="2">
    <citation type="submission" date="2013-09" db="EMBL/GenBank/DDBJ databases">
        <authorList>
            <person name="Pauchet Y."/>
        </authorList>
    </citation>
    <scope>NUCLEOTIDE SEQUENCE</scope>
    <source>
        <tissue evidence="15">Midgut</tissue>
    </source>
</reference>
<dbReference type="PANTHER" id="PTHR31884">
    <property type="entry name" value="POLYGALACTURONASE"/>
    <property type="match status" value="1"/>
</dbReference>
<reference evidence="15" key="1">
    <citation type="journal article" date="2010" name="PLoS ONE">
        <title>Diversity of beetle genes encoding novel plant cell wall degrading enzymes.</title>
        <authorList>
            <person name="Pauchet Y."/>
            <person name="Wilkinson P."/>
            <person name="Chauhan R."/>
            <person name="Ffrench-Constant R.H."/>
        </authorList>
    </citation>
    <scope>NUCLEOTIDE SEQUENCE</scope>
    <source>
        <tissue evidence="15">Midgut</tissue>
    </source>
</reference>
<keyword evidence="8" id="KW-1015">Disulfide bond</keyword>
<dbReference type="PANTHER" id="PTHR31884:SF9">
    <property type="entry name" value="ENDOPOLYGALACTURONASE D-RELATED"/>
    <property type="match status" value="1"/>
</dbReference>
<keyword evidence="7 13" id="KW-0378">Hydrolase</keyword>
<evidence type="ECO:0000256" key="10">
    <source>
        <dbReference type="ARBA" id="ARBA00023295"/>
    </source>
</evidence>
<feature type="signal peptide" evidence="14">
    <location>
        <begin position="1"/>
        <end position="20"/>
    </location>
</feature>
<evidence type="ECO:0000256" key="8">
    <source>
        <dbReference type="ARBA" id="ARBA00023157"/>
    </source>
</evidence>
<dbReference type="Gene3D" id="2.160.20.10">
    <property type="entry name" value="Single-stranded right-handed beta-helix, Pectin lyase-like"/>
    <property type="match status" value="1"/>
</dbReference>
<evidence type="ECO:0000313" key="15">
    <source>
        <dbReference type="EMBL" id="ADU33279.2"/>
    </source>
</evidence>
<name>E7CIR7_CHRTR</name>
<dbReference type="InterPro" id="IPR011050">
    <property type="entry name" value="Pectin_lyase_fold/virulence"/>
</dbReference>
<evidence type="ECO:0000256" key="2">
    <source>
        <dbReference type="ARBA" id="ARBA00008834"/>
    </source>
</evidence>
<evidence type="ECO:0000256" key="9">
    <source>
        <dbReference type="ARBA" id="ARBA00023180"/>
    </source>
</evidence>
<evidence type="ECO:0000256" key="14">
    <source>
        <dbReference type="SAM" id="SignalP"/>
    </source>
</evidence>
<dbReference type="SUPFAM" id="SSF51126">
    <property type="entry name" value="Pectin lyase-like"/>
    <property type="match status" value="1"/>
</dbReference>
<dbReference type="SMART" id="SM00710">
    <property type="entry name" value="PbH1"/>
    <property type="match status" value="6"/>
</dbReference>
<dbReference type="InterPro" id="IPR012334">
    <property type="entry name" value="Pectin_lyas_fold"/>
</dbReference>
<sequence length="376" mass="41071">MIHFSKSVVTLLMVLVGTSATLVGYESIDYATALNLTADYCYARSYEEVPSIVQRCEYIVLVDFEVPAGETLELNLQKNSVLLFEGTIKFAVAYWDGPLIHITGNNIQVIGGTKHLIHGQGEFYWDGQGGSGGVKKPEKVFSVNVNGGIFKNINIKNCPTACVKIYGNDLTFSGFNIDLNDGFKNKLAKHTDAMTFSHSNNIVIENSKIVNQDDCVNVICSSNAVIRNVHCWGSHGLTISSGLSTSDRNNDVQNITYEDCSIGGSLSGIHFKTHPAGGHGTVDQVTYRNIEIKDVTRHGIEIQQDYPNNDGHPSNNIKINNLNLINVTGTVKGKTTRGVRISCGSGSCTNWKWSDVKITGAHKKDDCNFHPDGYSC</sequence>
<dbReference type="InterPro" id="IPR050434">
    <property type="entry name" value="Glycosyl_hydrlase_28"/>
</dbReference>
<dbReference type="GO" id="GO:0045490">
    <property type="term" value="P:pectin catabolic process"/>
    <property type="evidence" value="ECO:0007669"/>
    <property type="project" value="TreeGrafter"/>
</dbReference>
<dbReference type="Pfam" id="PF00295">
    <property type="entry name" value="Glyco_hydro_28"/>
    <property type="match status" value="1"/>
</dbReference>
<organism evidence="15">
    <name type="scientific">Chrysomela tremula</name>
    <name type="common">Leaf beetle</name>
    <dbReference type="NCBI Taxonomy" id="63687"/>
    <lineage>
        <taxon>Eukaryota</taxon>
        <taxon>Metazoa</taxon>
        <taxon>Ecdysozoa</taxon>
        <taxon>Arthropoda</taxon>
        <taxon>Hexapoda</taxon>
        <taxon>Insecta</taxon>
        <taxon>Pterygota</taxon>
        <taxon>Neoptera</taxon>
        <taxon>Endopterygota</taxon>
        <taxon>Coleoptera</taxon>
        <taxon>Polyphaga</taxon>
        <taxon>Cucujiformia</taxon>
        <taxon>Chrysomeloidea</taxon>
        <taxon>Chrysomelidae</taxon>
        <taxon>Chrysomelinae</taxon>
        <taxon>Chrysomelini</taxon>
        <taxon>Chrysomela</taxon>
    </lineage>
</organism>
<dbReference type="GO" id="GO:0004650">
    <property type="term" value="F:polygalacturonase activity"/>
    <property type="evidence" value="ECO:0007669"/>
    <property type="project" value="UniProtKB-EC"/>
</dbReference>
<evidence type="ECO:0000256" key="1">
    <source>
        <dbReference type="ARBA" id="ARBA00004613"/>
    </source>
</evidence>
<comment type="subcellular location">
    <subcellularLocation>
        <location evidence="1">Secreted</location>
    </subcellularLocation>
</comment>
<dbReference type="GO" id="GO:0005576">
    <property type="term" value="C:extracellular region"/>
    <property type="evidence" value="ECO:0007669"/>
    <property type="project" value="UniProtKB-SubCell"/>
</dbReference>
<evidence type="ECO:0000256" key="12">
    <source>
        <dbReference type="ARBA" id="ARBA00034074"/>
    </source>
</evidence>
<keyword evidence="10 13" id="KW-0326">Glycosidase</keyword>
<dbReference type="GO" id="GO:0071555">
    <property type="term" value="P:cell wall organization"/>
    <property type="evidence" value="ECO:0007669"/>
    <property type="project" value="UniProtKB-KW"/>
</dbReference>
<evidence type="ECO:0000256" key="4">
    <source>
        <dbReference type="ARBA" id="ARBA00022525"/>
    </source>
</evidence>
<dbReference type="InterPro" id="IPR000743">
    <property type="entry name" value="Glyco_hydro_28"/>
</dbReference>
<comment type="similarity">
    <text evidence="2 13">Belongs to the glycosyl hydrolase 28 family.</text>
</comment>
<protein>
    <recommendedName>
        <fullName evidence="3">endo-polygalacturonase</fullName>
        <ecNumber evidence="3">3.2.1.15</ecNumber>
    </recommendedName>
</protein>
<evidence type="ECO:0000256" key="13">
    <source>
        <dbReference type="RuleBase" id="RU361169"/>
    </source>
</evidence>
<evidence type="ECO:0000256" key="6">
    <source>
        <dbReference type="ARBA" id="ARBA00022737"/>
    </source>
</evidence>
<proteinExistence type="evidence at transcript level"/>